<reference evidence="7" key="2">
    <citation type="submission" date="2025-05" db="UniProtKB">
        <authorList>
            <consortium name="EnsemblMetazoa"/>
        </authorList>
    </citation>
    <scope>IDENTIFICATION</scope>
    <source>
        <strain evidence="7">Foshan</strain>
    </source>
</reference>
<accession>A0ABM1ZPB6</accession>
<dbReference type="SMART" id="SM00020">
    <property type="entry name" value="Tryp_SPc"/>
    <property type="match status" value="2"/>
</dbReference>
<feature type="domain" description="Peptidase S1" evidence="6">
    <location>
        <begin position="256"/>
        <end position="779"/>
    </location>
</feature>
<dbReference type="InterPro" id="IPR051487">
    <property type="entry name" value="Ser/Thr_Proteases_Immune/Dev"/>
</dbReference>
<evidence type="ECO:0000256" key="5">
    <source>
        <dbReference type="SAM" id="SignalP"/>
    </source>
</evidence>
<feature type="signal peptide" evidence="5">
    <location>
        <begin position="1"/>
        <end position="24"/>
    </location>
</feature>
<keyword evidence="2" id="KW-0325">Glycoprotein</keyword>
<evidence type="ECO:0000256" key="1">
    <source>
        <dbReference type="ARBA" id="ARBA00023157"/>
    </source>
</evidence>
<dbReference type="CDD" id="cd00190">
    <property type="entry name" value="Tryp_SPc"/>
    <property type="match status" value="2"/>
</dbReference>
<comment type="similarity">
    <text evidence="3">Belongs to the peptidase S1 family. CLIP subfamily.</text>
</comment>
<dbReference type="Gene3D" id="2.40.10.10">
    <property type="entry name" value="Trypsin-like serine proteases"/>
    <property type="match status" value="3"/>
</dbReference>
<keyword evidence="5" id="KW-0732">Signal</keyword>
<dbReference type="Pfam" id="PF18322">
    <property type="entry name" value="CLIP_1"/>
    <property type="match status" value="1"/>
</dbReference>
<organism evidence="7 8">
    <name type="scientific">Aedes albopictus</name>
    <name type="common">Asian tiger mosquito</name>
    <name type="synonym">Stegomyia albopicta</name>
    <dbReference type="NCBI Taxonomy" id="7160"/>
    <lineage>
        <taxon>Eukaryota</taxon>
        <taxon>Metazoa</taxon>
        <taxon>Ecdysozoa</taxon>
        <taxon>Arthropoda</taxon>
        <taxon>Hexapoda</taxon>
        <taxon>Insecta</taxon>
        <taxon>Pterygota</taxon>
        <taxon>Neoptera</taxon>
        <taxon>Endopterygota</taxon>
        <taxon>Diptera</taxon>
        <taxon>Nematocera</taxon>
        <taxon>Culicoidea</taxon>
        <taxon>Culicidae</taxon>
        <taxon>Culicinae</taxon>
        <taxon>Aedini</taxon>
        <taxon>Aedes</taxon>
        <taxon>Stegomyia</taxon>
    </lineage>
</organism>
<dbReference type="GeneID" id="109403379"/>
<feature type="region of interest" description="Disordered" evidence="4">
    <location>
        <begin position="523"/>
        <end position="627"/>
    </location>
</feature>
<dbReference type="PANTHER" id="PTHR24256">
    <property type="entry name" value="TRYPTASE-RELATED"/>
    <property type="match status" value="1"/>
</dbReference>
<sequence length="791" mass="87083">MEAALRLAIWCILLLCGVIQNVLAASEIIPKDYTNMLCDLASGKEGICVFAYLCNDGVINTNGTAILDLRYMDVCKDYFLKCCSKESPCMETAGTCVPKKQCTADLNASKYKEFKESDECDWNGYQCCPNDQTTTTLKPSLEGKKCFLNNGVCTPPTDCKGIKYNDRRRECGGLVCCDSPTSATTTATTRTCDSLGGTCVADRDCQRKADQPSVDCAEDTVCCLSKRSIVIPTISWGDSDIKECGYRNEDGIKFNTINRNDSEAQYGEFPWVVAILYTDFGKVKLRCAGTLIDPEIVLTTAECIREYKRKPEQLIIRAGEWDMAATMEPIPPQERRITKMKIHEKFNPHSLVNNIALLFLDDKFDLTPTINTVCLPPQDFTIDKGYVIATGWGTTPQNRTKYQHILKSMELEYRQKSDCEQILKRATRNNRFKLDPSFICAGGEFGQDTCQGDAGSPIIFPIPETSDLRYYAVGMVSWGVGCGRHGLPSVNTNIGKFREWIDSMTEEEQQRMHYYQYQPKKLKNCAVPEPPDPTPPDPCPPVQDPSDPAPPDPTPPDPAPPDPTPPDPAPVDPTPPDPAPPDPTPPDPAPPDPAPPDDPAPPKPGPPDPDEDPSRSCAPGWIRSPVLGGTTPNSLPFVLAENVQPICLPPKNHNFDHSRCLASGWGKNVFGKEGKYQVILKKVELPVVPHQSCQQSMRSTRLGSRFILDKSFMCAGGEVGQDTCRGDGGSPLVCPVPGSSTHYYQAGIVAWGIGCGEKGIPGVYASVPMFRDWIDQQLSQRHVEAKHYTYA</sequence>
<dbReference type="InterPro" id="IPR041515">
    <property type="entry name" value="PPAF-2-like_Clip"/>
</dbReference>
<name>A0ABM1ZPB6_AEDAL</name>
<keyword evidence="1" id="KW-1015">Disulfide bond</keyword>
<proteinExistence type="inferred from homology"/>
<evidence type="ECO:0000256" key="4">
    <source>
        <dbReference type="SAM" id="MobiDB-lite"/>
    </source>
</evidence>
<evidence type="ECO:0000313" key="8">
    <source>
        <dbReference type="Proteomes" id="UP000069940"/>
    </source>
</evidence>
<dbReference type="PROSITE" id="PS50240">
    <property type="entry name" value="TRYPSIN_DOM"/>
    <property type="match status" value="1"/>
</dbReference>
<dbReference type="SUPFAM" id="SSF50494">
    <property type="entry name" value="Trypsin-like serine proteases"/>
    <property type="match status" value="2"/>
</dbReference>
<dbReference type="Proteomes" id="UP000069940">
    <property type="component" value="Unassembled WGS sequence"/>
</dbReference>
<evidence type="ECO:0000256" key="2">
    <source>
        <dbReference type="ARBA" id="ARBA00023180"/>
    </source>
</evidence>
<dbReference type="InterPro" id="IPR001314">
    <property type="entry name" value="Peptidase_S1A"/>
</dbReference>
<feature type="compositionally biased region" description="Pro residues" evidence="4">
    <location>
        <begin position="528"/>
        <end position="607"/>
    </location>
</feature>
<feature type="chain" id="PRO_5047239854" description="Peptidase S1 domain-containing protein" evidence="5">
    <location>
        <begin position="25"/>
        <end position="791"/>
    </location>
</feature>
<dbReference type="Pfam" id="PF00089">
    <property type="entry name" value="Trypsin"/>
    <property type="match status" value="2"/>
</dbReference>
<dbReference type="EnsemblMetazoa" id="AALFPA23_020378.R30081">
    <property type="protein sequence ID" value="AALFPA23_020378.P30081"/>
    <property type="gene ID" value="AALFPA23_020378"/>
</dbReference>
<dbReference type="InterPro" id="IPR043504">
    <property type="entry name" value="Peptidase_S1_PA_chymotrypsin"/>
</dbReference>
<evidence type="ECO:0000313" key="7">
    <source>
        <dbReference type="EnsemblMetazoa" id="AALFPA23_020378.P30081"/>
    </source>
</evidence>
<keyword evidence="8" id="KW-1185">Reference proteome</keyword>
<protein>
    <recommendedName>
        <fullName evidence="6">Peptidase S1 domain-containing protein</fullName>
    </recommendedName>
</protein>
<reference evidence="8" key="1">
    <citation type="journal article" date="2015" name="Proc. Natl. Acad. Sci. U.S.A.">
        <title>Genome sequence of the Asian Tiger mosquito, Aedes albopictus, reveals insights into its biology, genetics, and evolution.</title>
        <authorList>
            <person name="Chen X.G."/>
            <person name="Jiang X."/>
            <person name="Gu J."/>
            <person name="Xu M."/>
            <person name="Wu Y."/>
            <person name="Deng Y."/>
            <person name="Zhang C."/>
            <person name="Bonizzoni M."/>
            <person name="Dermauw W."/>
            <person name="Vontas J."/>
            <person name="Armbruster P."/>
            <person name="Huang X."/>
            <person name="Yang Y."/>
            <person name="Zhang H."/>
            <person name="He W."/>
            <person name="Peng H."/>
            <person name="Liu Y."/>
            <person name="Wu K."/>
            <person name="Chen J."/>
            <person name="Lirakis M."/>
            <person name="Topalis P."/>
            <person name="Van Leeuwen T."/>
            <person name="Hall A.B."/>
            <person name="Jiang X."/>
            <person name="Thorpe C."/>
            <person name="Mueller R.L."/>
            <person name="Sun C."/>
            <person name="Waterhouse R.M."/>
            <person name="Yan G."/>
            <person name="Tu Z.J."/>
            <person name="Fang X."/>
            <person name="James A.A."/>
        </authorList>
    </citation>
    <scope>NUCLEOTIDE SEQUENCE [LARGE SCALE GENOMIC DNA]</scope>
    <source>
        <strain evidence="8">Foshan</strain>
    </source>
</reference>
<dbReference type="RefSeq" id="XP_029712949.2">
    <property type="nucleotide sequence ID" value="XM_029857089.2"/>
</dbReference>
<dbReference type="InterPro" id="IPR001254">
    <property type="entry name" value="Trypsin_dom"/>
</dbReference>
<dbReference type="PRINTS" id="PR00722">
    <property type="entry name" value="CHYMOTRYPSIN"/>
</dbReference>
<evidence type="ECO:0000259" key="6">
    <source>
        <dbReference type="PROSITE" id="PS50240"/>
    </source>
</evidence>
<evidence type="ECO:0000256" key="3">
    <source>
        <dbReference type="ARBA" id="ARBA00024195"/>
    </source>
</evidence>
<dbReference type="InterPro" id="IPR009003">
    <property type="entry name" value="Peptidase_S1_PA"/>
</dbReference>